<dbReference type="Pfam" id="PF00023">
    <property type="entry name" value="Ank"/>
    <property type="match status" value="1"/>
</dbReference>
<dbReference type="InterPro" id="IPR001810">
    <property type="entry name" value="F-box_dom"/>
</dbReference>
<dbReference type="PROSITE" id="PS50181">
    <property type="entry name" value="FBOX"/>
    <property type="match status" value="1"/>
</dbReference>
<dbReference type="STRING" id="1429867.A0A0G4PCK0"/>
<feature type="repeat" description="ANK" evidence="3">
    <location>
        <begin position="85"/>
        <end position="112"/>
    </location>
</feature>
<evidence type="ECO:0000256" key="2">
    <source>
        <dbReference type="ARBA" id="ARBA00023043"/>
    </source>
</evidence>
<gene>
    <name evidence="5" type="ORF">PCAMFM013_S011g000049</name>
</gene>
<name>A0A0G4PCK0_PENC3</name>
<dbReference type="Proteomes" id="UP000053732">
    <property type="component" value="Unassembled WGS sequence"/>
</dbReference>
<organism evidence="5 6">
    <name type="scientific">Penicillium camemberti (strain FM 013)</name>
    <dbReference type="NCBI Taxonomy" id="1429867"/>
    <lineage>
        <taxon>Eukaryota</taxon>
        <taxon>Fungi</taxon>
        <taxon>Dikarya</taxon>
        <taxon>Ascomycota</taxon>
        <taxon>Pezizomycotina</taxon>
        <taxon>Eurotiomycetes</taxon>
        <taxon>Eurotiomycetidae</taxon>
        <taxon>Eurotiales</taxon>
        <taxon>Aspergillaceae</taxon>
        <taxon>Penicillium</taxon>
    </lineage>
</organism>
<evidence type="ECO:0000313" key="5">
    <source>
        <dbReference type="EMBL" id="CRL24055.1"/>
    </source>
</evidence>
<keyword evidence="6" id="KW-1185">Reference proteome</keyword>
<evidence type="ECO:0000256" key="3">
    <source>
        <dbReference type="PROSITE-ProRule" id="PRU00023"/>
    </source>
</evidence>
<keyword evidence="1" id="KW-0677">Repeat</keyword>
<dbReference type="PANTHER" id="PTHR24123">
    <property type="entry name" value="ANKYRIN REPEAT-CONTAINING"/>
    <property type="match status" value="1"/>
</dbReference>
<feature type="repeat" description="ANK" evidence="3">
    <location>
        <begin position="492"/>
        <end position="524"/>
    </location>
</feature>
<dbReference type="AlphaFoldDB" id="A0A0G4PCK0"/>
<feature type="domain" description="F-box" evidence="4">
    <location>
        <begin position="1"/>
        <end position="46"/>
    </location>
</feature>
<dbReference type="PRINTS" id="PR01415">
    <property type="entry name" value="ANKYRIN"/>
</dbReference>
<dbReference type="SMART" id="SM00248">
    <property type="entry name" value="ANK"/>
    <property type="match status" value="8"/>
</dbReference>
<keyword evidence="2 3" id="KW-0040">ANK repeat</keyword>
<dbReference type="Gene3D" id="1.25.40.20">
    <property type="entry name" value="Ankyrin repeat-containing domain"/>
    <property type="match status" value="3"/>
</dbReference>
<feature type="repeat" description="ANK" evidence="3">
    <location>
        <begin position="358"/>
        <end position="390"/>
    </location>
</feature>
<dbReference type="PROSITE" id="PS50297">
    <property type="entry name" value="ANK_REP_REGION"/>
    <property type="match status" value="4"/>
</dbReference>
<evidence type="ECO:0000313" key="6">
    <source>
        <dbReference type="Proteomes" id="UP000053732"/>
    </source>
</evidence>
<dbReference type="InterPro" id="IPR036770">
    <property type="entry name" value="Ankyrin_rpt-contain_sf"/>
</dbReference>
<dbReference type="EMBL" id="HG793144">
    <property type="protein sequence ID" value="CRL24055.1"/>
    <property type="molecule type" value="Genomic_DNA"/>
</dbReference>
<proteinExistence type="predicted"/>
<accession>A0A0G4PCK0</accession>
<dbReference type="InterPro" id="IPR002110">
    <property type="entry name" value="Ankyrin_rpt"/>
</dbReference>
<feature type="repeat" description="ANK" evidence="3">
    <location>
        <begin position="324"/>
        <end position="349"/>
    </location>
</feature>
<protein>
    <submittedName>
        <fullName evidence="5">Cyclin-like F-box</fullName>
    </submittedName>
</protein>
<dbReference type="Pfam" id="PF12796">
    <property type="entry name" value="Ank_2"/>
    <property type="match status" value="3"/>
</dbReference>
<evidence type="ECO:0000259" key="4">
    <source>
        <dbReference type="PROSITE" id="PS50181"/>
    </source>
</evidence>
<dbReference type="PROSITE" id="PS50088">
    <property type="entry name" value="ANK_REPEAT"/>
    <property type="match status" value="4"/>
</dbReference>
<sequence length="551" mass="62128">MSLLELPNELILMVGKHLGSQSYIKALMRTHSRMNDLLRKSLYATIKGFDKSRVFFWACKRGNLDLATEMLGWWENYGHRLHYDNNHTPLTIAAFQGHVEIVKLLLDRDPSIINEVPDRKGTAIVFAAIGQHIEAVKLLLSYPALLSQEKIEKYFNPPEYYYHCRTPINAALRYANEELFQLLMADSRMELNEDSLNAAVAGGNHHFVKLALKEAPNDARGRISASRTAVSLGNVDIFKILLEAATQDTETNIGEHDELILFTAAEHGQAEIVKILLARKNVKINGRDMVRRTPFSRAAEKGHLDIMKMLLQAGEIDVDSRDRDNRTPLSFAADEGEEEAVRLLLSFNAVSVDLKDNRSKTPLFYAAGIGAAGVVKMLLASGANPESRDSKGQTPLSYTVSEGKFRNAFRMFPGDPTERYHLAYLLQGRSLYVVDSFRNEYAQHETTEKPSEWDLKNPSKRNTMKPTTYNALEVRKQLLALQEVDPDSRDNEGRTPLSWAAEVSQAQAVELLLSTKVDVKSRDNGNWTPVQYAYSGARPLPREPDPEDYMY</sequence>
<dbReference type="SUPFAM" id="SSF48403">
    <property type="entry name" value="Ankyrin repeat"/>
    <property type="match status" value="2"/>
</dbReference>
<dbReference type="PANTHER" id="PTHR24123:SF33">
    <property type="entry name" value="PROTEIN HOS4"/>
    <property type="match status" value="1"/>
</dbReference>
<dbReference type="InterPro" id="IPR051165">
    <property type="entry name" value="Multifunctional_ANK_Repeat"/>
</dbReference>
<evidence type="ECO:0000256" key="1">
    <source>
        <dbReference type="ARBA" id="ARBA00022737"/>
    </source>
</evidence>
<reference evidence="5 6" key="1">
    <citation type="journal article" date="2014" name="Nat. Commun.">
        <title>Multiple recent horizontal transfers of a large genomic region in cheese making fungi.</title>
        <authorList>
            <person name="Cheeseman K."/>
            <person name="Ropars J."/>
            <person name="Renault P."/>
            <person name="Dupont J."/>
            <person name="Gouzy J."/>
            <person name="Branca A."/>
            <person name="Abraham A.L."/>
            <person name="Ceppi M."/>
            <person name="Conseiller E."/>
            <person name="Debuchy R."/>
            <person name="Malagnac F."/>
            <person name="Goarin A."/>
            <person name="Silar P."/>
            <person name="Lacoste S."/>
            <person name="Sallet E."/>
            <person name="Bensimon A."/>
            <person name="Giraud T."/>
            <person name="Brygoo Y."/>
        </authorList>
    </citation>
    <scope>NUCLEOTIDE SEQUENCE [LARGE SCALE GENOMIC DNA]</scope>
    <source>
        <strain evidence="6">FM 013</strain>
    </source>
</reference>